<dbReference type="EMBL" id="BAABBY010000001">
    <property type="protein sequence ID" value="GAA4197046.1"/>
    <property type="molecule type" value="Genomic_DNA"/>
</dbReference>
<evidence type="ECO:0000256" key="1">
    <source>
        <dbReference type="ARBA" id="ARBA00022676"/>
    </source>
</evidence>
<feature type="domain" description="Glycosyl transferase family 1" evidence="3">
    <location>
        <begin position="209"/>
        <end position="370"/>
    </location>
</feature>
<dbReference type="Pfam" id="PF00534">
    <property type="entry name" value="Glycos_transf_1"/>
    <property type="match status" value="1"/>
</dbReference>
<comment type="caution">
    <text evidence="4">The sequence shown here is derived from an EMBL/GenBank/DDBJ whole genome shotgun (WGS) entry which is preliminary data.</text>
</comment>
<evidence type="ECO:0000313" key="5">
    <source>
        <dbReference type="Proteomes" id="UP001501772"/>
    </source>
</evidence>
<organism evidence="4 5">
    <name type="scientific">Pedobacter jeongneungensis</name>
    <dbReference type="NCBI Taxonomy" id="947309"/>
    <lineage>
        <taxon>Bacteria</taxon>
        <taxon>Pseudomonadati</taxon>
        <taxon>Bacteroidota</taxon>
        <taxon>Sphingobacteriia</taxon>
        <taxon>Sphingobacteriales</taxon>
        <taxon>Sphingobacteriaceae</taxon>
        <taxon>Pedobacter</taxon>
    </lineage>
</organism>
<evidence type="ECO:0000256" key="2">
    <source>
        <dbReference type="ARBA" id="ARBA00022679"/>
    </source>
</evidence>
<dbReference type="InterPro" id="IPR001296">
    <property type="entry name" value="Glyco_trans_1"/>
</dbReference>
<proteinExistence type="predicted"/>
<keyword evidence="1" id="KW-0328">Glycosyltransferase</keyword>
<evidence type="ECO:0000313" key="4">
    <source>
        <dbReference type="EMBL" id="GAA4197046.1"/>
    </source>
</evidence>
<dbReference type="PANTHER" id="PTHR12526:SF629">
    <property type="entry name" value="TEICHURONIC ACID BIOSYNTHESIS GLYCOSYLTRANSFERASE TUAH-RELATED"/>
    <property type="match status" value="1"/>
</dbReference>
<keyword evidence="2" id="KW-0808">Transferase</keyword>
<reference evidence="5" key="1">
    <citation type="journal article" date="2019" name="Int. J. Syst. Evol. Microbiol.">
        <title>The Global Catalogue of Microorganisms (GCM) 10K type strain sequencing project: providing services to taxonomists for standard genome sequencing and annotation.</title>
        <authorList>
            <consortium name="The Broad Institute Genomics Platform"/>
            <consortium name="The Broad Institute Genome Sequencing Center for Infectious Disease"/>
            <person name="Wu L."/>
            <person name="Ma J."/>
        </authorList>
    </citation>
    <scope>NUCLEOTIDE SEQUENCE [LARGE SCALE GENOMIC DNA]</scope>
    <source>
        <strain evidence="5">JCM 17626</strain>
    </source>
</reference>
<keyword evidence="5" id="KW-1185">Reference proteome</keyword>
<dbReference type="Gene3D" id="3.40.50.2000">
    <property type="entry name" value="Glycogen Phosphorylase B"/>
    <property type="match status" value="2"/>
</dbReference>
<sequence>MDQEINNLNVLFILPEYYPHSGGGISTYYLQYIDFVRSHVAKIKVVVGSAYTQSLDSFLHHDIEVEYLKPDLFHKYLDRFKKFDFIPQYKKAIASAWAMWEQVNAGAGFDLVECTDFGLGFIPWLIHHNIPVVTRLHGSSGQIELYERELQGILFGDQCRQTELSLLEKADALVTHSQSNYTFWQDIFPHKQINLISPLFKTNSTPAKFIQKENFAIVCSRIQEWKGPDILCRAVKTIAKPVLIKWYGRNTMFTESLSKSDQLLEKFPEIWNRTIVPQGQVSHHQLKDIQKKAKFAIIPSTWDIYNFTCLEYMSIGTPVICSDGAGVSSLIKNGINGFKYASNDHIALASCIEAVNNMDQIAYEKMTSEALKTVKSLMYTNIINDNIKLMTQVIQKFDVIAPNLFNQALYLPSDKKYAIDIVLNQQPLSKLLKYITKRLKNKILGRIDK</sequence>
<protein>
    <recommendedName>
        <fullName evidence="3">Glycosyl transferase family 1 domain-containing protein</fullName>
    </recommendedName>
</protein>
<dbReference type="PANTHER" id="PTHR12526">
    <property type="entry name" value="GLYCOSYLTRANSFERASE"/>
    <property type="match status" value="1"/>
</dbReference>
<accession>A0ABP8B3A9</accession>
<dbReference type="RefSeq" id="WP_344848900.1">
    <property type="nucleotide sequence ID" value="NZ_BAABBY010000001.1"/>
</dbReference>
<dbReference type="Proteomes" id="UP001501772">
    <property type="component" value="Unassembled WGS sequence"/>
</dbReference>
<name>A0ABP8B3A9_9SPHI</name>
<dbReference type="CDD" id="cd03801">
    <property type="entry name" value="GT4_PimA-like"/>
    <property type="match status" value="1"/>
</dbReference>
<gene>
    <name evidence="4" type="ORF">GCM10022289_03660</name>
</gene>
<dbReference type="SUPFAM" id="SSF53756">
    <property type="entry name" value="UDP-Glycosyltransferase/glycogen phosphorylase"/>
    <property type="match status" value="1"/>
</dbReference>
<evidence type="ECO:0000259" key="3">
    <source>
        <dbReference type="Pfam" id="PF00534"/>
    </source>
</evidence>